<sequence>MSASEPLLPANTSAAALFAPSLAPSRSPSRHSPEDTERDSASAGSERKSMTERKSVKAEVFERKSLKFWVHPNNVSAVTKIMQKYVPIHRRGMIHSVYMDNAQGDIYSKRLVREEDSKLLRFRWYGDDVPSDSVYVELKTHRNNKPSSKERFMLTPPDAKMFAEGRFRRAVPAGAEDLAKRTSGMIADFGLERSLRTEYYRTAFEDKKNGDYRASLDMNVTLIAEREQGGSWVRQPEAANDAFLFPFAVLELKINTHALESSADVTQAWIRELVDVGGAIEVNKFSKYLSGFAAHFPRRVQFVPSWMSDAEVSEALRGERPRTGSGRLVAPAPAPSRKRGDSAPSAKMFDRTEKKKVPDQKSVLANERTLLAWVRTTMLILYGSSFFLENDLPGPTNLIMGWLGLVTGVGLITYSYSQYRKRNELLVGAEVDLMKYVDNIGTGVLFAAVTVACVSGVIAYHKSILH</sequence>
<reference evidence="9 10" key="1">
    <citation type="journal article" date="2023" name="Commun. Biol.">
        <title>Genome analysis of Parmales, the sister group of diatoms, reveals the evolutionary specialization of diatoms from phago-mixotrophs to photoautotrophs.</title>
        <authorList>
            <person name="Ban H."/>
            <person name="Sato S."/>
            <person name="Yoshikawa S."/>
            <person name="Yamada K."/>
            <person name="Nakamura Y."/>
            <person name="Ichinomiya M."/>
            <person name="Sato N."/>
            <person name="Blanc-Mathieu R."/>
            <person name="Endo H."/>
            <person name="Kuwata A."/>
            <person name="Ogata H."/>
        </authorList>
    </citation>
    <scope>NUCLEOTIDE SEQUENCE [LARGE SCALE GENOMIC DNA]</scope>
</reference>
<dbReference type="Gene3D" id="3.20.100.30">
    <property type="entry name" value="VTC, catalytic tunnel domain"/>
    <property type="match status" value="1"/>
</dbReference>
<evidence type="ECO:0000256" key="5">
    <source>
        <dbReference type="SAM" id="MobiDB-lite"/>
    </source>
</evidence>
<evidence type="ECO:0000313" key="9">
    <source>
        <dbReference type="EMBL" id="GMI28545.1"/>
    </source>
</evidence>
<evidence type="ECO:0000259" key="8">
    <source>
        <dbReference type="Pfam" id="PF09359"/>
    </source>
</evidence>
<dbReference type="EMBL" id="BRYB01002981">
    <property type="protein sequence ID" value="GMI28545.1"/>
    <property type="molecule type" value="Genomic_DNA"/>
</dbReference>
<dbReference type="InterPro" id="IPR003807">
    <property type="entry name" value="DUF202"/>
</dbReference>
<comment type="caution">
    <text evidence="9">The sequence shown here is derived from an EMBL/GenBank/DDBJ whole genome shotgun (WGS) entry which is preliminary data.</text>
</comment>
<dbReference type="InterPro" id="IPR042267">
    <property type="entry name" value="VTC_sf"/>
</dbReference>
<feature type="domain" description="VTC" evidence="8">
    <location>
        <begin position="63"/>
        <end position="294"/>
    </location>
</feature>
<dbReference type="PANTHER" id="PTHR46140">
    <property type="entry name" value="VACUOLAR TRANSPORTER CHAPERONE 1-RELATED"/>
    <property type="match status" value="1"/>
</dbReference>
<name>A0ABQ6ML63_9STRA</name>
<comment type="subcellular location">
    <subcellularLocation>
        <location evidence="1">Endomembrane system</location>
        <topology evidence="1">Multi-pass membrane protein</topology>
    </subcellularLocation>
</comment>
<feature type="domain" description="DUF202" evidence="7">
    <location>
        <begin position="362"/>
        <end position="422"/>
    </location>
</feature>
<dbReference type="InterPro" id="IPR051572">
    <property type="entry name" value="VTC_Complex_Subunit"/>
</dbReference>
<evidence type="ECO:0000256" key="4">
    <source>
        <dbReference type="ARBA" id="ARBA00023136"/>
    </source>
</evidence>
<evidence type="ECO:0000256" key="1">
    <source>
        <dbReference type="ARBA" id="ARBA00004127"/>
    </source>
</evidence>
<gene>
    <name evidence="9" type="ORF">TeGR_g2693</name>
</gene>
<keyword evidence="2 6" id="KW-0812">Transmembrane</keyword>
<evidence type="ECO:0000259" key="7">
    <source>
        <dbReference type="Pfam" id="PF02656"/>
    </source>
</evidence>
<protein>
    <recommendedName>
        <fullName evidence="11">VTC domain-containing protein</fullName>
    </recommendedName>
</protein>
<feature type="region of interest" description="Disordered" evidence="5">
    <location>
        <begin position="316"/>
        <end position="354"/>
    </location>
</feature>
<dbReference type="PANTHER" id="PTHR46140:SF1">
    <property type="entry name" value="VACUOLAR TRANSPORTER CHAPERONE COMPLEX SUBUNIT 4-RELATED"/>
    <property type="match status" value="1"/>
</dbReference>
<accession>A0ABQ6ML63</accession>
<dbReference type="InterPro" id="IPR018966">
    <property type="entry name" value="VTC_domain"/>
</dbReference>
<proteinExistence type="predicted"/>
<keyword evidence="10" id="KW-1185">Reference proteome</keyword>
<organism evidence="9 10">
    <name type="scientific">Tetraparma gracilis</name>
    <dbReference type="NCBI Taxonomy" id="2962635"/>
    <lineage>
        <taxon>Eukaryota</taxon>
        <taxon>Sar</taxon>
        <taxon>Stramenopiles</taxon>
        <taxon>Ochrophyta</taxon>
        <taxon>Bolidophyceae</taxon>
        <taxon>Parmales</taxon>
        <taxon>Triparmaceae</taxon>
        <taxon>Tetraparma</taxon>
    </lineage>
</organism>
<feature type="compositionally biased region" description="Basic and acidic residues" evidence="5">
    <location>
        <begin position="31"/>
        <end position="56"/>
    </location>
</feature>
<feature type="transmembrane region" description="Helical" evidence="6">
    <location>
        <begin position="400"/>
        <end position="419"/>
    </location>
</feature>
<keyword evidence="3 6" id="KW-1133">Transmembrane helix</keyword>
<evidence type="ECO:0000256" key="6">
    <source>
        <dbReference type="SAM" id="Phobius"/>
    </source>
</evidence>
<dbReference type="Pfam" id="PF02656">
    <property type="entry name" value="DUF202"/>
    <property type="match status" value="1"/>
</dbReference>
<evidence type="ECO:0000256" key="3">
    <source>
        <dbReference type="ARBA" id="ARBA00022989"/>
    </source>
</evidence>
<evidence type="ECO:0000313" key="10">
    <source>
        <dbReference type="Proteomes" id="UP001165060"/>
    </source>
</evidence>
<feature type="compositionally biased region" description="Low complexity" evidence="5">
    <location>
        <begin position="18"/>
        <end position="27"/>
    </location>
</feature>
<evidence type="ECO:0000256" key="2">
    <source>
        <dbReference type="ARBA" id="ARBA00022692"/>
    </source>
</evidence>
<dbReference type="Pfam" id="PF09359">
    <property type="entry name" value="VTC"/>
    <property type="match status" value="1"/>
</dbReference>
<keyword evidence="4 6" id="KW-0472">Membrane</keyword>
<evidence type="ECO:0008006" key="11">
    <source>
        <dbReference type="Google" id="ProtNLM"/>
    </source>
</evidence>
<feature type="region of interest" description="Disordered" evidence="5">
    <location>
        <begin position="18"/>
        <end position="56"/>
    </location>
</feature>
<feature type="transmembrane region" description="Helical" evidence="6">
    <location>
        <begin position="439"/>
        <end position="460"/>
    </location>
</feature>
<dbReference type="Proteomes" id="UP001165060">
    <property type="component" value="Unassembled WGS sequence"/>
</dbReference>